<dbReference type="RefSeq" id="WP_009679416.1">
    <property type="nucleotide sequence ID" value="NZ_AEUD01000008.1"/>
</dbReference>
<name>F1YJW4_9ACTN</name>
<evidence type="ECO:0008006" key="4">
    <source>
        <dbReference type="Google" id="ProtNLM"/>
    </source>
</evidence>
<dbReference type="AlphaFoldDB" id="F1YJW4"/>
<sequence length="201" mass="20489">MTLRTFRRFLIVAVATMGLVAGLTLVSPGQAAAATRYDGPTLKAEQGDFAGKNLRLTLTDPNVPTGVLGGSSCTSILMNGTEALQAFVAFNAQNYLELLRIIAASHSPLGPAASNSLLSPGTNSNTKTVTVPDGVYLYFGTCGGLNTALDPSNIGVTMRPVIVPDGVGSISPVIDFGSLAMQSGAGIADILAIFSLLGNGS</sequence>
<protein>
    <recommendedName>
        <fullName evidence="4">Secreted protein</fullName>
    </recommendedName>
</protein>
<evidence type="ECO:0000313" key="3">
    <source>
        <dbReference type="Proteomes" id="UP000035065"/>
    </source>
</evidence>
<dbReference type="eggNOG" id="ENOG5031S0G">
    <property type="taxonomic scope" value="Bacteria"/>
</dbReference>
<dbReference type="EMBL" id="AEUD01000008">
    <property type="protein sequence ID" value="EGD55046.1"/>
    <property type="molecule type" value="Genomic_DNA"/>
</dbReference>
<keyword evidence="3" id="KW-1185">Reference proteome</keyword>
<proteinExistence type="predicted"/>
<evidence type="ECO:0000313" key="2">
    <source>
        <dbReference type="EMBL" id="EGD55046.1"/>
    </source>
</evidence>
<accession>F1YJW4</accession>
<dbReference type="PROSITE" id="PS51318">
    <property type="entry name" value="TAT"/>
    <property type="match status" value="1"/>
</dbReference>
<comment type="caution">
    <text evidence="2">The sequence shown here is derived from an EMBL/GenBank/DDBJ whole genome shotgun (WGS) entry which is preliminary data.</text>
</comment>
<gene>
    <name evidence="2" type="ORF">SCNU_10971</name>
</gene>
<dbReference type="InterPro" id="IPR006311">
    <property type="entry name" value="TAT_signal"/>
</dbReference>
<organism evidence="2 3">
    <name type="scientific">Gordonia neofelifaecis NRRL B-59395</name>
    <dbReference type="NCBI Taxonomy" id="644548"/>
    <lineage>
        <taxon>Bacteria</taxon>
        <taxon>Bacillati</taxon>
        <taxon>Actinomycetota</taxon>
        <taxon>Actinomycetes</taxon>
        <taxon>Mycobacteriales</taxon>
        <taxon>Gordoniaceae</taxon>
        <taxon>Gordonia</taxon>
    </lineage>
</organism>
<feature type="chain" id="PRO_5003271992" description="Secreted protein" evidence="1">
    <location>
        <begin position="34"/>
        <end position="201"/>
    </location>
</feature>
<feature type="signal peptide" evidence="1">
    <location>
        <begin position="1"/>
        <end position="33"/>
    </location>
</feature>
<dbReference type="OrthoDB" id="4464288at2"/>
<dbReference type="Proteomes" id="UP000035065">
    <property type="component" value="Unassembled WGS sequence"/>
</dbReference>
<evidence type="ECO:0000256" key="1">
    <source>
        <dbReference type="SAM" id="SignalP"/>
    </source>
</evidence>
<keyword evidence="1" id="KW-0732">Signal</keyword>
<reference evidence="2 3" key="1">
    <citation type="journal article" date="2011" name="J. Bacteriol.">
        <title>Draft Genome Sequence of Gordonia neofelifaecis NRRL B-59395, a Cholesterol-Degrading Actinomycete.</title>
        <authorList>
            <person name="Ge F."/>
            <person name="Li W."/>
            <person name="Chen G."/>
            <person name="Liu Y."/>
            <person name="Zhang G."/>
            <person name="Yong B."/>
            <person name="Wang Q."/>
            <person name="Wang N."/>
            <person name="Huang Z."/>
            <person name="Li W."/>
            <person name="Wang J."/>
            <person name="Wu C."/>
            <person name="Xie Q."/>
            <person name="Liu G."/>
        </authorList>
    </citation>
    <scope>NUCLEOTIDE SEQUENCE [LARGE SCALE GENOMIC DNA]</scope>
    <source>
        <strain evidence="2 3">NRRL B-59395</strain>
    </source>
</reference>